<dbReference type="PANTHER" id="PTHR11659:SF2">
    <property type="entry name" value="GLUTAMYL-TRNA(GLN) AMIDOTRANSFERASE SUBUNIT E"/>
    <property type="match status" value="1"/>
</dbReference>
<organism evidence="9">
    <name type="scientific">Staphylothermus marinus</name>
    <dbReference type="NCBI Taxonomy" id="2280"/>
    <lineage>
        <taxon>Archaea</taxon>
        <taxon>Thermoproteota</taxon>
        <taxon>Thermoprotei</taxon>
        <taxon>Desulfurococcales</taxon>
        <taxon>Desulfurococcaceae</taxon>
        <taxon>Staphylothermus</taxon>
    </lineage>
</organism>
<reference evidence="9" key="1">
    <citation type="journal article" date="2020" name="mSystems">
        <title>Genome- and Community-Level Interaction Insights into Carbon Utilization and Element Cycling Functions of Hydrothermarchaeota in Hydrothermal Sediment.</title>
        <authorList>
            <person name="Zhou Z."/>
            <person name="Liu Y."/>
            <person name="Xu W."/>
            <person name="Pan J."/>
            <person name="Luo Z.H."/>
            <person name="Li M."/>
        </authorList>
    </citation>
    <scope>NUCLEOTIDE SEQUENCE [LARGE SCALE GENOMIC DNA]</scope>
    <source>
        <strain evidence="10">SpSt-622</strain>
        <strain evidence="9">SpSt-642</strain>
    </source>
</reference>
<feature type="region of interest" description="Disordered" evidence="7">
    <location>
        <begin position="415"/>
        <end position="436"/>
    </location>
</feature>
<evidence type="ECO:0000256" key="5">
    <source>
        <dbReference type="ARBA" id="ARBA00047913"/>
    </source>
</evidence>
<dbReference type="GO" id="GO:0070681">
    <property type="term" value="P:glutaminyl-tRNAGln biosynthesis via transamidation"/>
    <property type="evidence" value="ECO:0007669"/>
    <property type="project" value="TreeGrafter"/>
</dbReference>
<dbReference type="InterPro" id="IPR023168">
    <property type="entry name" value="GatB_Yqey_C_2"/>
</dbReference>
<evidence type="ECO:0000256" key="3">
    <source>
        <dbReference type="ARBA" id="ARBA00022840"/>
    </source>
</evidence>
<dbReference type="GO" id="GO:0006412">
    <property type="term" value="P:translation"/>
    <property type="evidence" value="ECO:0007669"/>
    <property type="project" value="UniProtKB-UniRule"/>
</dbReference>
<comment type="catalytic activity">
    <reaction evidence="5 6">
        <text>L-glutamyl-tRNA(Gln) + L-glutamine + ATP + H2O = L-glutaminyl-tRNA(Gln) + L-glutamate + ADP + phosphate + H(+)</text>
        <dbReference type="Rhea" id="RHEA:17521"/>
        <dbReference type="Rhea" id="RHEA-COMP:9681"/>
        <dbReference type="Rhea" id="RHEA-COMP:9684"/>
        <dbReference type="ChEBI" id="CHEBI:15377"/>
        <dbReference type="ChEBI" id="CHEBI:15378"/>
        <dbReference type="ChEBI" id="CHEBI:29985"/>
        <dbReference type="ChEBI" id="CHEBI:30616"/>
        <dbReference type="ChEBI" id="CHEBI:43474"/>
        <dbReference type="ChEBI" id="CHEBI:58359"/>
        <dbReference type="ChEBI" id="CHEBI:78520"/>
        <dbReference type="ChEBI" id="CHEBI:78521"/>
        <dbReference type="ChEBI" id="CHEBI:456216"/>
    </reaction>
</comment>
<evidence type="ECO:0000256" key="4">
    <source>
        <dbReference type="ARBA" id="ARBA00022917"/>
    </source>
</evidence>
<dbReference type="Pfam" id="PF02637">
    <property type="entry name" value="GatB_Yqey"/>
    <property type="match status" value="1"/>
</dbReference>
<dbReference type="PANTHER" id="PTHR11659">
    <property type="entry name" value="GLUTAMYL-TRNA GLN AMIDOTRANSFERASE SUBUNIT B MITOCHONDRIAL AND PROKARYOTIC PET112-RELATED"/>
    <property type="match status" value="1"/>
</dbReference>
<comment type="subunit">
    <text evidence="6">Heterodimer of GatD and GatE.</text>
</comment>
<dbReference type="PROSITE" id="PS01234">
    <property type="entry name" value="GATB"/>
    <property type="match status" value="1"/>
</dbReference>
<evidence type="ECO:0000259" key="8">
    <source>
        <dbReference type="SMART" id="SM00845"/>
    </source>
</evidence>
<dbReference type="Gene3D" id="1.10.10.410">
    <property type="match status" value="1"/>
</dbReference>
<dbReference type="InterPro" id="IPR042114">
    <property type="entry name" value="GatB_C_1"/>
</dbReference>
<dbReference type="NCBIfam" id="TIGR00134">
    <property type="entry name" value="gatE_arch"/>
    <property type="match status" value="1"/>
</dbReference>
<dbReference type="SUPFAM" id="SSF89095">
    <property type="entry name" value="GatB/YqeY motif"/>
    <property type="match status" value="1"/>
</dbReference>
<gene>
    <name evidence="6 9" type="primary">gatE</name>
    <name evidence="10" type="ORF">ENT92_03030</name>
    <name evidence="9" type="ORF">ENU14_00225</name>
</gene>
<dbReference type="InterPro" id="IPR006075">
    <property type="entry name" value="Asn/Gln-tRNA_Trfase_suB/E_cat"/>
</dbReference>
<comment type="caution">
    <text evidence="9">The sequence shown here is derived from an EMBL/GenBank/DDBJ whole genome shotgun (WGS) entry which is preliminary data.</text>
</comment>
<keyword evidence="2 6" id="KW-0547">Nucleotide-binding</keyword>
<evidence type="ECO:0000256" key="7">
    <source>
        <dbReference type="SAM" id="MobiDB-lite"/>
    </source>
</evidence>
<dbReference type="GO" id="GO:0004812">
    <property type="term" value="F:aminoacyl-tRNA ligase activity"/>
    <property type="evidence" value="ECO:0007669"/>
    <property type="project" value="InterPro"/>
</dbReference>
<keyword evidence="4 6" id="KW-0648">Protein biosynthesis</keyword>
<dbReference type="InterPro" id="IPR017959">
    <property type="entry name" value="Asn/Gln-tRNA_amidoTrfase_suB/E"/>
</dbReference>
<dbReference type="InterPro" id="IPR014746">
    <property type="entry name" value="Gln_synth/guanido_kin_cat_dom"/>
</dbReference>
<dbReference type="AlphaFoldDB" id="A0A7C4HAP7"/>
<comment type="similarity">
    <text evidence="6">Belongs to the GatB/GatE family. GatE subfamily.</text>
</comment>
<sequence>MKNDYSELGLRVGLEIHIQLDTVHKLFCNCPAKLDDTGVEAVFERELRPAQSELGEVDVAALFEWKRKRSFLYKAPLQSTCLVESDEEPPHEINREALVIALAIAKALNMSIPDEIHVMRKIVIDGSNTTGFQRTAIIAMNGYLIDGDKRIGIETLCLEEDAARKISESGNVVEYKLDRLGIPLLEITTSPDITSPEQAERVAYKIGQLVRLTGRAKRGLGTIRQDLNVSIKNGAKVEIKGVQHLYLISKVIEYEVMRQERLIWIKNELYRRGLKPSDIRLDIRDVTKIFLNTKSKILRKAIDESKNVYAILLTGFKGLLGLELQPNRRFGTELADYARVWSGISGLFHTDELPSYGITQDEVNELYRELGGDPERDAIIIVAEQYEKALEAFKVIVDRIRQAFYGVPEETRAANPDGTTKYMRPRPSGARMYPETDIPPLEITNDLLIEADKYVPESFDIKYKRFVEEYGLSPELASTVLNDIRLDLFEKLVVKYRDKVSPSIIASTITNTLRMLRKENIPVENIDDHHIEETIQLVAENKVAKEAIPEILAELAKNPDKKAIEIAREKNLISISIDDLEKIVAKIIEESKERLLEKRDRAFNIVMGEVMKIARGRVDGKIVADIVRKKLYEYFG</sequence>
<accession>A0A7C4HAP7</accession>
<dbReference type="InterPro" id="IPR029351">
    <property type="entry name" value="GAD_dom"/>
</dbReference>
<dbReference type="SUPFAM" id="SSF55931">
    <property type="entry name" value="Glutamine synthetase/guanido kinase"/>
    <property type="match status" value="1"/>
</dbReference>
<name>A0A7C4HAP7_STAMA</name>
<evidence type="ECO:0000313" key="9">
    <source>
        <dbReference type="EMBL" id="HGM58009.1"/>
    </source>
</evidence>
<dbReference type="Pfam" id="PF02938">
    <property type="entry name" value="GAD"/>
    <property type="match status" value="1"/>
</dbReference>
<comment type="function">
    <text evidence="6">Allows the formation of correctly charged Gln-tRNA(Gln) through the transamidation of misacylated Glu-tRNA(Gln) in organisms which lack glutaminyl-tRNA synthetase. The reaction takes place in the presence of glutamine and ATP through an activated gamma-phospho-Glu-tRNA(Gln). The GatDE system is specific for glutamate and does not act on aspartate.</text>
</comment>
<dbReference type="NCBIfam" id="NF003107">
    <property type="entry name" value="PRK04028.1"/>
    <property type="match status" value="1"/>
</dbReference>
<dbReference type="SUPFAM" id="SSF55261">
    <property type="entry name" value="GAD domain-like"/>
    <property type="match status" value="1"/>
</dbReference>
<dbReference type="Pfam" id="PF02934">
    <property type="entry name" value="GatB_N"/>
    <property type="match status" value="1"/>
</dbReference>
<dbReference type="HAMAP" id="MF_00588">
    <property type="entry name" value="GatE"/>
    <property type="match status" value="1"/>
</dbReference>
<dbReference type="EMBL" id="DTBJ01000004">
    <property type="protein sequence ID" value="HGM58009.1"/>
    <property type="molecule type" value="Genomic_DNA"/>
</dbReference>
<dbReference type="EMBL" id="DTAN01000117">
    <property type="protein sequence ID" value="HGU65172.1"/>
    <property type="molecule type" value="Genomic_DNA"/>
</dbReference>
<dbReference type="InterPro" id="IPR018027">
    <property type="entry name" value="Asn/Gln_amidotransferase"/>
</dbReference>
<dbReference type="Gene3D" id="1.10.150.380">
    <property type="entry name" value="GatB domain, N-terminal subdomain"/>
    <property type="match status" value="1"/>
</dbReference>
<dbReference type="SMART" id="SM00845">
    <property type="entry name" value="GatB_Yqey"/>
    <property type="match status" value="1"/>
</dbReference>
<dbReference type="InterPro" id="IPR017958">
    <property type="entry name" value="Gln-tRNA_amidoTrfase_suB_CS"/>
</dbReference>
<keyword evidence="1 6" id="KW-0436">Ligase</keyword>
<evidence type="ECO:0000256" key="6">
    <source>
        <dbReference type="HAMAP-Rule" id="MF_00588"/>
    </source>
</evidence>
<dbReference type="InterPro" id="IPR003789">
    <property type="entry name" value="Asn/Gln_tRNA_amidoTrase-B-like"/>
</dbReference>
<evidence type="ECO:0000256" key="2">
    <source>
        <dbReference type="ARBA" id="ARBA00022741"/>
    </source>
</evidence>
<dbReference type="InterPro" id="IPR004414">
    <property type="entry name" value="GatE"/>
</dbReference>
<dbReference type="InterPro" id="IPR004115">
    <property type="entry name" value="GAD-like_sf"/>
</dbReference>
<dbReference type="GO" id="GO:0016740">
    <property type="term" value="F:transferase activity"/>
    <property type="evidence" value="ECO:0007669"/>
    <property type="project" value="UniProtKB-KW"/>
</dbReference>
<dbReference type="GO" id="GO:0005737">
    <property type="term" value="C:cytoplasm"/>
    <property type="evidence" value="ECO:0007669"/>
    <property type="project" value="InterPro"/>
</dbReference>
<feature type="domain" description="Asn/Gln amidotransferase" evidence="8">
    <location>
        <begin position="487"/>
        <end position="631"/>
    </location>
</feature>
<dbReference type="Gene3D" id="3.30.1360.30">
    <property type="entry name" value="GAD-like domain"/>
    <property type="match status" value="1"/>
</dbReference>
<protein>
    <recommendedName>
        <fullName evidence="6">Glutamyl-tRNA(Gln) amidotransferase subunit E</fullName>
        <shortName evidence="6">Glu-ADT subunit E</shortName>
        <ecNumber evidence="6">6.3.5.-</ecNumber>
    </recommendedName>
</protein>
<dbReference type="EC" id="6.3.5.-" evidence="6"/>
<proteinExistence type="inferred from homology"/>
<dbReference type="GO" id="GO:0005524">
    <property type="term" value="F:ATP binding"/>
    <property type="evidence" value="ECO:0007669"/>
    <property type="project" value="UniProtKB-KW"/>
</dbReference>
<keyword evidence="9" id="KW-0808">Transferase</keyword>
<dbReference type="GO" id="GO:0050567">
    <property type="term" value="F:glutaminyl-tRNA synthase (glutamine-hydrolyzing) activity"/>
    <property type="evidence" value="ECO:0007669"/>
    <property type="project" value="UniProtKB-UniRule"/>
</dbReference>
<evidence type="ECO:0000256" key="1">
    <source>
        <dbReference type="ARBA" id="ARBA00022598"/>
    </source>
</evidence>
<keyword evidence="3 6" id="KW-0067">ATP-binding</keyword>
<evidence type="ECO:0000313" key="10">
    <source>
        <dbReference type="EMBL" id="HGU65172.1"/>
    </source>
</evidence>